<evidence type="ECO:0000256" key="1">
    <source>
        <dbReference type="ARBA" id="ARBA00022741"/>
    </source>
</evidence>
<dbReference type="PANTHER" id="PTHR19248">
    <property type="entry name" value="ATP-BINDING TRANSPORT PROTEIN-RELATED"/>
    <property type="match status" value="1"/>
</dbReference>
<organism evidence="4">
    <name type="scientific">Salvia splendens</name>
    <name type="common">Scarlet sage</name>
    <dbReference type="NCBI Taxonomy" id="180675"/>
    <lineage>
        <taxon>Eukaryota</taxon>
        <taxon>Viridiplantae</taxon>
        <taxon>Streptophyta</taxon>
        <taxon>Embryophyta</taxon>
        <taxon>Tracheophyta</taxon>
        <taxon>Spermatophyta</taxon>
        <taxon>Magnoliopsida</taxon>
        <taxon>eudicotyledons</taxon>
        <taxon>Gunneridae</taxon>
        <taxon>Pentapetalae</taxon>
        <taxon>asterids</taxon>
        <taxon>lamiids</taxon>
        <taxon>Lamiales</taxon>
        <taxon>Lamiaceae</taxon>
        <taxon>Nepetoideae</taxon>
        <taxon>Mentheae</taxon>
        <taxon>Salviinae</taxon>
        <taxon>Salvia</taxon>
        <taxon>Salvia subgen. Calosphace</taxon>
        <taxon>core Calosphace</taxon>
    </lineage>
</organism>
<dbReference type="PRINTS" id="PR01868">
    <property type="entry name" value="ABCEFAMILY"/>
</dbReference>
<dbReference type="SUPFAM" id="SSF52540">
    <property type="entry name" value="P-loop containing nucleoside triphosphate hydrolases"/>
    <property type="match status" value="1"/>
</dbReference>
<comment type="caution">
    <text evidence="4">The sequence shown here is derived from an EMBL/GenBank/DDBJ whole genome shotgun (WGS) entry which is preliminary data.</text>
</comment>
<dbReference type="PROSITE" id="PS50893">
    <property type="entry name" value="ABC_TRANSPORTER_2"/>
    <property type="match status" value="1"/>
</dbReference>
<accession>A0A8X8ZBQ6</accession>
<dbReference type="AlphaFoldDB" id="A0A8X8ZBQ6"/>
<evidence type="ECO:0000259" key="3">
    <source>
        <dbReference type="PROSITE" id="PS50893"/>
    </source>
</evidence>
<evidence type="ECO:0000256" key="2">
    <source>
        <dbReference type="ARBA" id="ARBA00022840"/>
    </source>
</evidence>
<dbReference type="EMBL" id="PNBA02000015">
    <property type="protein sequence ID" value="KAG6399357.1"/>
    <property type="molecule type" value="Genomic_DNA"/>
</dbReference>
<reference evidence="4" key="1">
    <citation type="submission" date="2018-01" db="EMBL/GenBank/DDBJ databases">
        <authorList>
            <person name="Mao J.F."/>
        </authorList>
    </citation>
    <scope>NUCLEOTIDE SEQUENCE</scope>
    <source>
        <strain evidence="4">Huo1</strain>
        <tissue evidence="4">Leaf</tissue>
    </source>
</reference>
<dbReference type="InterPro" id="IPR027417">
    <property type="entry name" value="P-loop_NTPase"/>
</dbReference>
<proteinExistence type="predicted"/>
<dbReference type="Pfam" id="PF00005">
    <property type="entry name" value="ABC_tran"/>
    <property type="match status" value="1"/>
</dbReference>
<evidence type="ECO:0000313" key="5">
    <source>
        <dbReference type="Proteomes" id="UP000298416"/>
    </source>
</evidence>
<sequence>MSDQKRPRLGFGGTVVHCYGPNSFKLLSLPAPKPGQVMGLVGSNGIGKSTALRLLSGVLKPNLGRFDNPPDWQEILDHFKGTKLKNYFTRIVVDNLKVISKPQCIYNLNRDYYIATVGQILSRADAREMNQQLAVDLGLIHIMDRELGFLSTGELQRVAITHAALCNADIYLFDEPSTCLDIKQRLKAAQFIRSLVRPNNYVVVVEHDLIVLEYLSDIICCCFGNPGINGAVTLPYSFKEGIDIFLTGFAEEIRRVSGEQVETGARHKYPSVTVTHGKRFRLKHLDMITIRRDPTNSLPRIVDKIESIEDQDQKSAGSHYYMDD</sequence>
<dbReference type="InterPro" id="IPR003439">
    <property type="entry name" value="ABC_transporter-like_ATP-bd"/>
</dbReference>
<dbReference type="Proteomes" id="UP000298416">
    <property type="component" value="Unassembled WGS sequence"/>
</dbReference>
<dbReference type="InterPro" id="IPR013283">
    <property type="entry name" value="RLI1"/>
</dbReference>
<dbReference type="SMART" id="SM00382">
    <property type="entry name" value="AAA"/>
    <property type="match status" value="1"/>
</dbReference>
<gene>
    <name evidence="4" type="ORF">SASPL_140835</name>
</gene>
<dbReference type="GO" id="GO:0005524">
    <property type="term" value="F:ATP binding"/>
    <property type="evidence" value="ECO:0007669"/>
    <property type="project" value="UniProtKB-KW"/>
</dbReference>
<dbReference type="Gene3D" id="3.40.50.300">
    <property type="entry name" value="P-loop containing nucleotide triphosphate hydrolases"/>
    <property type="match status" value="1"/>
</dbReference>
<protein>
    <recommendedName>
        <fullName evidence="3">ABC transporter domain-containing protein</fullName>
    </recommendedName>
</protein>
<reference evidence="4" key="2">
    <citation type="submission" date="2020-08" db="EMBL/GenBank/DDBJ databases">
        <title>Plant Genome Project.</title>
        <authorList>
            <person name="Zhang R.-G."/>
        </authorList>
    </citation>
    <scope>NUCLEOTIDE SEQUENCE</scope>
    <source>
        <strain evidence="4">Huo1</strain>
        <tissue evidence="4">Leaf</tissue>
    </source>
</reference>
<dbReference type="InterPro" id="IPR003593">
    <property type="entry name" value="AAA+_ATPase"/>
</dbReference>
<keyword evidence="5" id="KW-1185">Reference proteome</keyword>
<evidence type="ECO:0000313" key="4">
    <source>
        <dbReference type="EMBL" id="KAG6399357.1"/>
    </source>
</evidence>
<feature type="domain" description="ABC transporter" evidence="3">
    <location>
        <begin position="9"/>
        <end position="248"/>
    </location>
</feature>
<name>A0A8X8ZBQ6_SALSN</name>
<dbReference type="GO" id="GO:0016887">
    <property type="term" value="F:ATP hydrolysis activity"/>
    <property type="evidence" value="ECO:0007669"/>
    <property type="project" value="InterPro"/>
</dbReference>
<keyword evidence="2" id="KW-0067">ATP-binding</keyword>
<keyword evidence="1" id="KW-0547">Nucleotide-binding</keyword>